<keyword evidence="5" id="KW-0677">Repeat</keyword>
<feature type="domain" description="ABC transporter" evidence="13">
    <location>
        <begin position="4"/>
        <end position="255"/>
    </location>
</feature>
<name>A0A174ELM3_9CLOT</name>
<keyword evidence="12" id="KW-0175">Coiled coil</keyword>
<comment type="similarity">
    <text evidence="1">Belongs to the ABC transporter superfamily. ABCF family. Translational throttle EttA subfamily.</text>
</comment>
<evidence type="ECO:0000256" key="11">
    <source>
        <dbReference type="ARBA" id="ARBA00022917"/>
    </source>
</evidence>
<evidence type="ECO:0000313" key="15">
    <source>
        <dbReference type="Proteomes" id="UP000095594"/>
    </source>
</evidence>
<dbReference type="SMART" id="SM00382">
    <property type="entry name" value="AAA"/>
    <property type="match status" value="2"/>
</dbReference>
<dbReference type="Gene3D" id="3.40.50.300">
    <property type="entry name" value="P-loop containing nucleotide triphosphate hydrolases"/>
    <property type="match status" value="2"/>
</dbReference>
<dbReference type="RefSeq" id="WP_055265138.1">
    <property type="nucleotide sequence ID" value="NZ_CABIXQ010000008.1"/>
</dbReference>
<dbReference type="InterPro" id="IPR032781">
    <property type="entry name" value="ABC_tran_Xtn"/>
</dbReference>
<dbReference type="InterPro" id="IPR051309">
    <property type="entry name" value="ABCF_ATPase"/>
</dbReference>
<protein>
    <submittedName>
        <fullName evidence="14">ABC transporter</fullName>
    </submittedName>
</protein>
<dbReference type="Gene3D" id="1.10.287.380">
    <property type="entry name" value="Valyl-tRNA synthetase, C-terminal domain"/>
    <property type="match status" value="1"/>
</dbReference>
<evidence type="ECO:0000256" key="9">
    <source>
        <dbReference type="ARBA" id="ARBA00022845"/>
    </source>
</evidence>
<feature type="coiled-coil region" evidence="12">
    <location>
        <begin position="571"/>
        <end position="622"/>
    </location>
</feature>
<dbReference type="InterPro" id="IPR003439">
    <property type="entry name" value="ABC_transporter-like_ATP-bd"/>
</dbReference>
<dbReference type="InterPro" id="IPR037118">
    <property type="entry name" value="Val-tRNA_synth_C_sf"/>
</dbReference>
<dbReference type="PANTHER" id="PTHR42855">
    <property type="entry name" value="ABC TRANSPORTER ATP-BINDING SUBUNIT"/>
    <property type="match status" value="1"/>
</dbReference>
<sequence>MNLITLENISKSYSEKILVDNISLGINEGEKIGIIGVNGTGKSTFLKIIAGVEEPDSGTVTKGNRVRIEYLSQSPNYDENATVIEQVFRGNSEEMSLLRDYEEVLEEISKNPSNEDLNNKLIKLQGKIDALNLWGLESEAKVVLTKLGINDFEAKVSTLSGGQKKRVMLASALITPCELLILDEPTNHLDNETINWLEEYLNSRKGALLMITHDRYFLDRVTNRILELDQGRLFSYEGNYSVFLEKKMERMEIEQASEEKRQNLIRKELAWVRRGAKARTTKQKARLDRFDELVNRKVYEQSENVEISVMGSRLGKKIIEIENISKSFGDKQLIKDFSYIVTRQDRIGIVGENGVGKSTLIKMLEEKLKPDSGEIVKGETVRIACFSQDDEHMNPDMRAIEYIKEVAEYLQTATGERITASQMCEKFLFDGTLQWTPIGKLSGGERRRLHLLRVLMDSPNVLLLDEPTNDLDIETLKRLEDYLDDFGGVVITVSHDRYFLDRICNKIFAYEGNGNIRIYTGNYSDYLLTKEYEEAINKQEKASEKPKDLSEKKERVKEKKLKFTYKEEREFETIDEDIENLENKISEIDILMEKNSRDFGKLQELMKEKEEVEAELEHKYERWEYLNDLAQKIEEQKNNK</sequence>
<dbReference type="FunFam" id="3.40.50.300:FF:000011">
    <property type="entry name" value="Putative ABC transporter ATP-binding component"/>
    <property type="match status" value="1"/>
</dbReference>
<evidence type="ECO:0000256" key="3">
    <source>
        <dbReference type="ARBA" id="ARBA00022555"/>
    </source>
</evidence>
<dbReference type="InterPro" id="IPR003593">
    <property type="entry name" value="AAA+_ATPase"/>
</dbReference>
<dbReference type="Pfam" id="PF00005">
    <property type="entry name" value="ABC_tran"/>
    <property type="match status" value="2"/>
</dbReference>
<evidence type="ECO:0000256" key="10">
    <source>
        <dbReference type="ARBA" id="ARBA00022884"/>
    </source>
</evidence>
<proteinExistence type="inferred from homology"/>
<keyword evidence="3" id="KW-0820">tRNA-binding</keyword>
<organism evidence="14 15">
    <name type="scientific">Clostridium disporicum</name>
    <dbReference type="NCBI Taxonomy" id="84024"/>
    <lineage>
        <taxon>Bacteria</taxon>
        <taxon>Bacillati</taxon>
        <taxon>Bacillota</taxon>
        <taxon>Clostridia</taxon>
        <taxon>Eubacteriales</taxon>
        <taxon>Clostridiaceae</taxon>
        <taxon>Clostridium</taxon>
    </lineage>
</organism>
<reference evidence="14 15" key="1">
    <citation type="submission" date="2015-09" db="EMBL/GenBank/DDBJ databases">
        <authorList>
            <consortium name="Pathogen Informatics"/>
        </authorList>
    </citation>
    <scope>NUCLEOTIDE SEQUENCE [LARGE SCALE GENOMIC DNA]</scope>
    <source>
        <strain evidence="14 15">2789STDY5834856</strain>
    </source>
</reference>
<dbReference type="Pfam" id="PF12848">
    <property type="entry name" value="ABC_tran_Xtn"/>
    <property type="match status" value="1"/>
</dbReference>
<keyword evidence="9" id="KW-0810">Translation regulation</keyword>
<keyword evidence="2" id="KW-0963">Cytoplasm</keyword>
<evidence type="ECO:0000256" key="12">
    <source>
        <dbReference type="SAM" id="Coils"/>
    </source>
</evidence>
<dbReference type="GO" id="GO:0005524">
    <property type="term" value="F:ATP binding"/>
    <property type="evidence" value="ECO:0007669"/>
    <property type="project" value="UniProtKB-KW"/>
</dbReference>
<accession>A0A174ELM3</accession>
<dbReference type="OrthoDB" id="9801441at2"/>
<dbReference type="EMBL" id="CYZX01000008">
    <property type="protein sequence ID" value="CUO37115.1"/>
    <property type="molecule type" value="Genomic_DNA"/>
</dbReference>
<evidence type="ECO:0000313" key="14">
    <source>
        <dbReference type="EMBL" id="CUO37115.1"/>
    </source>
</evidence>
<dbReference type="Pfam" id="PF16326">
    <property type="entry name" value="ABC_tran_CTD"/>
    <property type="match status" value="1"/>
</dbReference>
<dbReference type="InterPro" id="IPR017871">
    <property type="entry name" value="ABC_transporter-like_CS"/>
</dbReference>
<gene>
    <name evidence="14" type="ORF">ERS852471_01450</name>
</gene>
<dbReference type="AlphaFoldDB" id="A0A174ELM3"/>
<evidence type="ECO:0000256" key="1">
    <source>
        <dbReference type="ARBA" id="ARBA00005868"/>
    </source>
</evidence>
<dbReference type="PANTHER" id="PTHR42855:SF1">
    <property type="entry name" value="ABC TRANSPORTER DOMAIN-CONTAINING PROTEIN"/>
    <property type="match status" value="1"/>
</dbReference>
<evidence type="ECO:0000259" key="13">
    <source>
        <dbReference type="PROSITE" id="PS50893"/>
    </source>
</evidence>
<evidence type="ECO:0000256" key="6">
    <source>
        <dbReference type="ARBA" id="ARBA00022741"/>
    </source>
</evidence>
<dbReference type="PROSITE" id="PS50893">
    <property type="entry name" value="ABC_TRANSPORTER_2"/>
    <property type="match status" value="2"/>
</dbReference>
<keyword evidence="11" id="KW-0648">Protein biosynthesis</keyword>
<keyword evidence="8" id="KW-0067">ATP-binding</keyword>
<dbReference type="SUPFAM" id="SSF52540">
    <property type="entry name" value="P-loop containing nucleoside triphosphate hydrolases"/>
    <property type="match status" value="2"/>
</dbReference>
<dbReference type="PROSITE" id="PS00211">
    <property type="entry name" value="ABC_TRANSPORTER_1"/>
    <property type="match status" value="1"/>
</dbReference>
<dbReference type="GO" id="GO:0003677">
    <property type="term" value="F:DNA binding"/>
    <property type="evidence" value="ECO:0007669"/>
    <property type="project" value="InterPro"/>
</dbReference>
<feature type="domain" description="ABC transporter" evidence="13">
    <location>
        <begin position="319"/>
        <end position="537"/>
    </location>
</feature>
<keyword evidence="4" id="KW-0699">rRNA-binding</keyword>
<dbReference type="GO" id="GO:0006417">
    <property type="term" value="P:regulation of translation"/>
    <property type="evidence" value="ECO:0007669"/>
    <property type="project" value="UniProtKB-KW"/>
</dbReference>
<evidence type="ECO:0000256" key="8">
    <source>
        <dbReference type="ARBA" id="ARBA00022840"/>
    </source>
</evidence>
<dbReference type="GO" id="GO:0000049">
    <property type="term" value="F:tRNA binding"/>
    <property type="evidence" value="ECO:0007669"/>
    <property type="project" value="UniProtKB-KW"/>
</dbReference>
<evidence type="ECO:0000256" key="2">
    <source>
        <dbReference type="ARBA" id="ARBA00022490"/>
    </source>
</evidence>
<keyword evidence="7" id="KW-0378">Hydrolase</keyword>
<evidence type="ECO:0000256" key="7">
    <source>
        <dbReference type="ARBA" id="ARBA00022801"/>
    </source>
</evidence>
<dbReference type="Proteomes" id="UP000095594">
    <property type="component" value="Unassembled WGS sequence"/>
</dbReference>
<dbReference type="GO" id="GO:0006412">
    <property type="term" value="P:translation"/>
    <property type="evidence" value="ECO:0007669"/>
    <property type="project" value="UniProtKB-KW"/>
</dbReference>
<dbReference type="GO" id="GO:0016887">
    <property type="term" value="F:ATP hydrolysis activity"/>
    <property type="evidence" value="ECO:0007669"/>
    <property type="project" value="InterPro"/>
</dbReference>
<dbReference type="InterPro" id="IPR027417">
    <property type="entry name" value="P-loop_NTPase"/>
</dbReference>
<keyword evidence="6" id="KW-0547">Nucleotide-binding</keyword>
<dbReference type="InterPro" id="IPR032524">
    <property type="entry name" value="ABC_tran_C"/>
</dbReference>
<dbReference type="GO" id="GO:0019843">
    <property type="term" value="F:rRNA binding"/>
    <property type="evidence" value="ECO:0007669"/>
    <property type="project" value="UniProtKB-KW"/>
</dbReference>
<dbReference type="FunFam" id="3.40.50.300:FF:000183">
    <property type="entry name" value="ABC transporter ATP-binding protein yjjK"/>
    <property type="match status" value="1"/>
</dbReference>
<dbReference type="CDD" id="cd03221">
    <property type="entry name" value="ABCF_EF-3"/>
    <property type="match status" value="2"/>
</dbReference>
<keyword evidence="10" id="KW-0694">RNA-binding</keyword>
<evidence type="ECO:0000256" key="4">
    <source>
        <dbReference type="ARBA" id="ARBA00022730"/>
    </source>
</evidence>
<evidence type="ECO:0000256" key="5">
    <source>
        <dbReference type="ARBA" id="ARBA00022737"/>
    </source>
</evidence>